<reference evidence="3" key="1">
    <citation type="journal article" date="2019" name="Int. J. Syst. Evol. Microbiol.">
        <title>The Global Catalogue of Microorganisms (GCM) 10K type strain sequencing project: providing services to taxonomists for standard genome sequencing and annotation.</title>
        <authorList>
            <consortium name="The Broad Institute Genomics Platform"/>
            <consortium name="The Broad Institute Genome Sequencing Center for Infectious Disease"/>
            <person name="Wu L."/>
            <person name="Ma J."/>
        </authorList>
    </citation>
    <scope>NUCLEOTIDE SEQUENCE [LARGE SCALE GENOMIC DNA]</scope>
    <source>
        <strain evidence="3">CCUG 55328</strain>
    </source>
</reference>
<comment type="caution">
    <text evidence="2">The sequence shown here is derived from an EMBL/GenBank/DDBJ whole genome shotgun (WGS) entry which is preliminary data.</text>
</comment>
<dbReference type="GO" id="GO:0016787">
    <property type="term" value="F:hydrolase activity"/>
    <property type="evidence" value="ECO:0007669"/>
    <property type="project" value="UniProtKB-KW"/>
</dbReference>
<dbReference type="PANTHER" id="PTHR10992">
    <property type="entry name" value="METHYLESTERASE FAMILY MEMBER"/>
    <property type="match status" value="1"/>
</dbReference>
<keyword evidence="2" id="KW-0378">Hydrolase</keyword>
<dbReference type="Gene3D" id="3.40.50.1820">
    <property type="entry name" value="alpha/beta hydrolase"/>
    <property type="match status" value="1"/>
</dbReference>
<feature type="domain" description="AB hydrolase-1" evidence="1">
    <location>
        <begin position="4"/>
        <end position="228"/>
    </location>
</feature>
<protein>
    <submittedName>
        <fullName evidence="2">Alpha/beta fold hydrolase</fullName>
    </submittedName>
</protein>
<gene>
    <name evidence="2" type="ORF">ACFQ3C_07730</name>
</gene>
<dbReference type="PANTHER" id="PTHR10992:SF1086">
    <property type="entry name" value="AB HYDROLASE-1 DOMAIN-CONTAINING PROTEIN"/>
    <property type="match status" value="1"/>
</dbReference>
<evidence type="ECO:0000313" key="3">
    <source>
        <dbReference type="Proteomes" id="UP001597151"/>
    </source>
</evidence>
<dbReference type="InterPro" id="IPR029058">
    <property type="entry name" value="AB_hydrolase_fold"/>
</dbReference>
<organism evidence="2 3">
    <name type="scientific">Seohaeicola saemankumensis</name>
    <dbReference type="NCBI Taxonomy" id="481181"/>
    <lineage>
        <taxon>Bacteria</taxon>
        <taxon>Pseudomonadati</taxon>
        <taxon>Pseudomonadota</taxon>
        <taxon>Alphaproteobacteria</taxon>
        <taxon>Rhodobacterales</taxon>
        <taxon>Roseobacteraceae</taxon>
        <taxon>Seohaeicola</taxon>
    </lineage>
</organism>
<evidence type="ECO:0000259" key="1">
    <source>
        <dbReference type="Pfam" id="PF12697"/>
    </source>
</evidence>
<name>A0ABW3TCH8_9RHOB</name>
<dbReference type="Pfam" id="PF12697">
    <property type="entry name" value="Abhydrolase_6"/>
    <property type="match status" value="1"/>
</dbReference>
<dbReference type="Proteomes" id="UP001597151">
    <property type="component" value="Unassembled WGS sequence"/>
</dbReference>
<evidence type="ECO:0000313" key="2">
    <source>
        <dbReference type="EMBL" id="MFD1194556.1"/>
    </source>
</evidence>
<dbReference type="SUPFAM" id="SSF53474">
    <property type="entry name" value="alpha/beta-Hydrolases"/>
    <property type="match status" value="1"/>
</dbReference>
<dbReference type="EMBL" id="JBHTKR010000003">
    <property type="protein sequence ID" value="MFD1194556.1"/>
    <property type="molecule type" value="Genomic_DNA"/>
</dbReference>
<sequence>MADFLLIHGSCHGAWCWRDLIPELVARGHTARAIDLPGHGQDATPYQEVTLEGYARAIVDAIDTPVTLVGHSMAGFPISLAAEMAPDKIDRLIYLCAYAAQDGRSLVEMRAEAPRQPMADAAIRTEDGLAFRVDLSKAPALFYNDCPAEAVDYALPRLCIQAIRPQATPIRLTDAYASVKRSYIRCDDDRTIPPEYQRTMTEGWPAQDVHAMPTGHSPFFADPAGLADLLTQIAKG</sequence>
<accession>A0ABW3TCH8</accession>
<keyword evidence="3" id="KW-1185">Reference proteome</keyword>
<dbReference type="InterPro" id="IPR000073">
    <property type="entry name" value="AB_hydrolase_1"/>
</dbReference>
<dbReference type="InterPro" id="IPR045889">
    <property type="entry name" value="MES/HNL"/>
</dbReference>
<proteinExistence type="predicted"/>
<dbReference type="RefSeq" id="WP_380790182.1">
    <property type="nucleotide sequence ID" value="NZ_JBHTKR010000003.1"/>
</dbReference>